<evidence type="ECO:0000313" key="3">
    <source>
        <dbReference type="Proteomes" id="UP000095237"/>
    </source>
</evidence>
<evidence type="ECO:0000313" key="2">
    <source>
        <dbReference type="EMBL" id="OEG71578.1"/>
    </source>
</evidence>
<reference evidence="2 3" key="1">
    <citation type="submission" date="2015-11" db="EMBL/GenBank/DDBJ databases">
        <title>Evidence for parallel genomic evolution in an endosymbiosis of termite gut flagellates.</title>
        <authorList>
            <person name="Zheng H."/>
        </authorList>
    </citation>
    <scope>NUCLEOTIDE SEQUENCE [LARGE SCALE GENOMIC DNA]</scope>
    <source>
        <strain evidence="2 3">CET450</strain>
    </source>
</reference>
<sequence>MLPSNVKAHNCKTSILEALIAKGDRRLSSVIYKAWRKGARFDQWADKFVSSIWDEALAESMVDLNFYVHRNIKYGEILPWEHLDFGVSKKTLYKEYIKGINEAADITVAQSYEAQCILPENYAEIKISAVAPVVRLRLRFSKKGAVRFISHLEQIEVFRRTARRSGLPVAFTAGFSPQVKSSYGPPLSVGQESSSEYMELYFIQKVNIENVKLEFSKALPGGFRLLDVKKIPLNFPAINILSNVSEYKIKNANIAQEKIDKFLSQDLIIVEKTKKGKTVKIDAKPLIKSFKNESGVLKLQLRFRSGKSIRPEVILKKLLENQDNHKIYDVERINLYIETKNGEIYEP</sequence>
<dbReference type="EMBL" id="LNVX01000161">
    <property type="protein sequence ID" value="OEG71578.1"/>
    <property type="molecule type" value="Genomic_DNA"/>
</dbReference>
<dbReference type="PANTHER" id="PTHR42731">
    <property type="entry name" value="SLL1084 PROTEIN"/>
    <property type="match status" value="1"/>
</dbReference>
<evidence type="ECO:0000259" key="1">
    <source>
        <dbReference type="Pfam" id="PF10105"/>
    </source>
</evidence>
<organism evidence="2 3">
    <name type="scientific">Endomicrobium trichonymphae</name>
    <dbReference type="NCBI Taxonomy" id="1408204"/>
    <lineage>
        <taxon>Bacteria</taxon>
        <taxon>Pseudomonadati</taxon>
        <taxon>Elusimicrobiota</taxon>
        <taxon>Endomicrobiia</taxon>
        <taxon>Endomicrobiales</taxon>
        <taxon>Endomicrobiaceae</taxon>
        <taxon>Candidatus Endomicrobiellum</taxon>
    </lineage>
</organism>
<keyword evidence="3" id="KW-1185">Reference proteome</keyword>
<proteinExistence type="predicted"/>
<dbReference type="AlphaFoldDB" id="A0A1E5INN8"/>
<dbReference type="NCBIfam" id="TIGR03936">
    <property type="entry name" value="sam_1_link_chp"/>
    <property type="match status" value="1"/>
</dbReference>
<gene>
    <name evidence="2" type="ORF">ATZ36_13925</name>
</gene>
<feature type="domain" description="DUF2344" evidence="1">
    <location>
        <begin position="135"/>
        <end position="311"/>
    </location>
</feature>
<name>A0A1E5INN8_ENDTX</name>
<dbReference type="InterPro" id="IPR018768">
    <property type="entry name" value="DUF2344"/>
</dbReference>
<dbReference type="PANTHER" id="PTHR42731:SF1">
    <property type="entry name" value="RADICAL SAM DOMAIN PROTEIN"/>
    <property type="match status" value="1"/>
</dbReference>
<accession>A0A1E5INN8</accession>
<comment type="caution">
    <text evidence="2">The sequence shown here is derived from an EMBL/GenBank/DDBJ whole genome shotgun (WGS) entry which is preliminary data.</text>
</comment>
<dbReference type="Proteomes" id="UP000095237">
    <property type="component" value="Unassembled WGS sequence"/>
</dbReference>
<dbReference type="Pfam" id="PF10105">
    <property type="entry name" value="DUF2344"/>
    <property type="match status" value="1"/>
</dbReference>
<protein>
    <recommendedName>
        <fullName evidence="1">DUF2344 domain-containing protein</fullName>
    </recommendedName>
</protein>